<dbReference type="SMART" id="SM00360">
    <property type="entry name" value="RRM"/>
    <property type="match status" value="1"/>
</dbReference>
<dbReference type="AlphaFoldDB" id="A0AAJ0HX37"/>
<evidence type="ECO:0000313" key="4">
    <source>
        <dbReference type="Proteomes" id="UP001275084"/>
    </source>
</evidence>
<feature type="domain" description="RRM" evidence="2">
    <location>
        <begin position="7"/>
        <end position="76"/>
    </location>
</feature>
<dbReference type="GO" id="GO:0003723">
    <property type="term" value="F:RNA binding"/>
    <property type="evidence" value="ECO:0007669"/>
    <property type="project" value="UniProtKB-UniRule"/>
</dbReference>
<gene>
    <name evidence="3" type="ORF">B0T25DRAFT_442486</name>
</gene>
<feature type="non-terminal residue" evidence="3">
    <location>
        <position position="1"/>
    </location>
</feature>
<dbReference type="EMBL" id="JAUIQD010000001">
    <property type="protein sequence ID" value="KAK3364273.1"/>
    <property type="molecule type" value="Genomic_DNA"/>
</dbReference>
<dbReference type="InterPro" id="IPR012677">
    <property type="entry name" value="Nucleotide-bd_a/b_plait_sf"/>
</dbReference>
<evidence type="ECO:0000313" key="3">
    <source>
        <dbReference type="EMBL" id="KAK3364273.1"/>
    </source>
</evidence>
<dbReference type="SUPFAM" id="SSF54928">
    <property type="entry name" value="RNA-binding domain, RBD"/>
    <property type="match status" value="1"/>
</dbReference>
<proteinExistence type="predicted"/>
<dbReference type="InterPro" id="IPR035979">
    <property type="entry name" value="RBD_domain_sf"/>
</dbReference>
<evidence type="ECO:0000259" key="2">
    <source>
        <dbReference type="PROSITE" id="PS50102"/>
    </source>
</evidence>
<keyword evidence="4" id="KW-1185">Reference proteome</keyword>
<dbReference type="Proteomes" id="UP001275084">
    <property type="component" value="Unassembled WGS sequence"/>
</dbReference>
<reference evidence="3" key="1">
    <citation type="journal article" date="2023" name="Mol. Phylogenet. Evol.">
        <title>Genome-scale phylogeny and comparative genomics of the fungal order Sordariales.</title>
        <authorList>
            <person name="Hensen N."/>
            <person name="Bonometti L."/>
            <person name="Westerberg I."/>
            <person name="Brannstrom I.O."/>
            <person name="Guillou S."/>
            <person name="Cros-Aarteil S."/>
            <person name="Calhoun S."/>
            <person name="Haridas S."/>
            <person name="Kuo A."/>
            <person name="Mondo S."/>
            <person name="Pangilinan J."/>
            <person name="Riley R."/>
            <person name="LaButti K."/>
            <person name="Andreopoulos B."/>
            <person name="Lipzen A."/>
            <person name="Chen C."/>
            <person name="Yan M."/>
            <person name="Daum C."/>
            <person name="Ng V."/>
            <person name="Clum A."/>
            <person name="Steindorff A."/>
            <person name="Ohm R.A."/>
            <person name="Martin F."/>
            <person name="Silar P."/>
            <person name="Natvig D.O."/>
            <person name="Lalanne C."/>
            <person name="Gautier V."/>
            <person name="Ament-Velasquez S.L."/>
            <person name="Kruys A."/>
            <person name="Hutchinson M.I."/>
            <person name="Powell A.J."/>
            <person name="Barry K."/>
            <person name="Miller A.N."/>
            <person name="Grigoriev I.V."/>
            <person name="Debuchy R."/>
            <person name="Gladieux P."/>
            <person name="Hiltunen Thoren M."/>
            <person name="Johannesson H."/>
        </authorList>
    </citation>
    <scope>NUCLEOTIDE SEQUENCE</scope>
    <source>
        <strain evidence="3">CBS 955.72</strain>
    </source>
</reference>
<protein>
    <recommendedName>
        <fullName evidence="2">RRM domain-containing protein</fullName>
    </recommendedName>
</protein>
<organism evidence="3 4">
    <name type="scientific">Lasiosphaeria hispida</name>
    <dbReference type="NCBI Taxonomy" id="260671"/>
    <lineage>
        <taxon>Eukaryota</taxon>
        <taxon>Fungi</taxon>
        <taxon>Dikarya</taxon>
        <taxon>Ascomycota</taxon>
        <taxon>Pezizomycotina</taxon>
        <taxon>Sordariomycetes</taxon>
        <taxon>Sordariomycetidae</taxon>
        <taxon>Sordariales</taxon>
        <taxon>Lasiosphaeriaceae</taxon>
        <taxon>Lasiosphaeria</taxon>
    </lineage>
</organism>
<dbReference type="Gene3D" id="3.30.70.330">
    <property type="match status" value="1"/>
</dbReference>
<dbReference type="Pfam" id="PF00076">
    <property type="entry name" value="RRM_1"/>
    <property type="match status" value="1"/>
</dbReference>
<evidence type="ECO:0000256" key="1">
    <source>
        <dbReference type="PROSITE-ProRule" id="PRU00176"/>
    </source>
</evidence>
<keyword evidence="1" id="KW-0694">RNA-binding</keyword>
<name>A0AAJ0HX37_9PEZI</name>
<dbReference type="PROSITE" id="PS50102">
    <property type="entry name" value="RRM"/>
    <property type="match status" value="1"/>
</dbReference>
<sequence length="97" mass="11131">FNHSNNTTIFVGSLSDYVVIYELWSCFREIIYVRILIGKGCGFVQFVYRSVAEIAMNQMQGQVIGNSRVCLLWRKSKNNLGVRTPYRPALRPPQITS</sequence>
<comment type="caution">
    <text evidence="3">The sequence shown here is derived from an EMBL/GenBank/DDBJ whole genome shotgun (WGS) entry which is preliminary data.</text>
</comment>
<reference evidence="3" key="2">
    <citation type="submission" date="2023-06" db="EMBL/GenBank/DDBJ databases">
        <authorList>
            <consortium name="Lawrence Berkeley National Laboratory"/>
            <person name="Haridas S."/>
            <person name="Hensen N."/>
            <person name="Bonometti L."/>
            <person name="Westerberg I."/>
            <person name="Brannstrom I.O."/>
            <person name="Guillou S."/>
            <person name="Cros-Aarteil S."/>
            <person name="Calhoun S."/>
            <person name="Kuo A."/>
            <person name="Mondo S."/>
            <person name="Pangilinan J."/>
            <person name="Riley R."/>
            <person name="Labutti K."/>
            <person name="Andreopoulos B."/>
            <person name="Lipzen A."/>
            <person name="Chen C."/>
            <person name="Yanf M."/>
            <person name="Daum C."/>
            <person name="Ng V."/>
            <person name="Clum A."/>
            <person name="Steindorff A."/>
            <person name="Ohm R."/>
            <person name="Martin F."/>
            <person name="Silar P."/>
            <person name="Natvig D."/>
            <person name="Lalanne C."/>
            <person name="Gautier V."/>
            <person name="Ament-Velasquez S.L."/>
            <person name="Kruys A."/>
            <person name="Hutchinson M.I."/>
            <person name="Powell A.J."/>
            <person name="Barry K."/>
            <person name="Miller A.N."/>
            <person name="Grigoriev I.V."/>
            <person name="Debuchy R."/>
            <person name="Gladieux P."/>
            <person name="Thoren M.H."/>
            <person name="Johannesson H."/>
        </authorList>
    </citation>
    <scope>NUCLEOTIDE SEQUENCE</scope>
    <source>
        <strain evidence="3">CBS 955.72</strain>
    </source>
</reference>
<dbReference type="InterPro" id="IPR000504">
    <property type="entry name" value="RRM_dom"/>
</dbReference>
<accession>A0AAJ0HX37</accession>